<feature type="compositionally biased region" description="Basic and acidic residues" evidence="1">
    <location>
        <begin position="9"/>
        <end position="30"/>
    </location>
</feature>
<feature type="region of interest" description="Disordered" evidence="1">
    <location>
        <begin position="203"/>
        <end position="259"/>
    </location>
</feature>
<keyword evidence="3" id="KW-1185">Reference proteome</keyword>
<dbReference type="EMBL" id="JPKZ01002815">
    <property type="protein sequence ID" value="KHN74845.1"/>
    <property type="molecule type" value="Genomic_DNA"/>
</dbReference>
<feature type="region of interest" description="Disordered" evidence="1">
    <location>
        <begin position="1"/>
        <end position="42"/>
    </location>
</feature>
<reference evidence="2 3" key="1">
    <citation type="submission" date="2014-11" db="EMBL/GenBank/DDBJ databases">
        <title>Genetic blueprint of the zoonotic pathogen Toxocara canis.</title>
        <authorList>
            <person name="Zhu X.-Q."/>
            <person name="Korhonen P.K."/>
            <person name="Cai H."/>
            <person name="Young N.D."/>
            <person name="Nejsum P."/>
            <person name="von Samson-Himmelstjerna G."/>
            <person name="Boag P.R."/>
            <person name="Tan P."/>
            <person name="Li Q."/>
            <person name="Min J."/>
            <person name="Yang Y."/>
            <person name="Wang X."/>
            <person name="Fang X."/>
            <person name="Hall R.S."/>
            <person name="Hofmann A."/>
            <person name="Sternberg P.W."/>
            <person name="Jex A.R."/>
            <person name="Gasser R.B."/>
        </authorList>
    </citation>
    <scope>NUCLEOTIDE SEQUENCE [LARGE SCALE GENOMIC DNA]</scope>
    <source>
        <strain evidence="2">PN_DK_2014</strain>
    </source>
</reference>
<dbReference type="Proteomes" id="UP000031036">
    <property type="component" value="Unassembled WGS sequence"/>
</dbReference>
<feature type="region of interest" description="Disordered" evidence="1">
    <location>
        <begin position="136"/>
        <end position="176"/>
    </location>
</feature>
<evidence type="ECO:0000313" key="3">
    <source>
        <dbReference type="Proteomes" id="UP000031036"/>
    </source>
</evidence>
<feature type="compositionally biased region" description="Basic and acidic residues" evidence="1">
    <location>
        <begin position="154"/>
        <end position="169"/>
    </location>
</feature>
<organism evidence="2 3">
    <name type="scientific">Toxocara canis</name>
    <name type="common">Canine roundworm</name>
    <dbReference type="NCBI Taxonomy" id="6265"/>
    <lineage>
        <taxon>Eukaryota</taxon>
        <taxon>Metazoa</taxon>
        <taxon>Ecdysozoa</taxon>
        <taxon>Nematoda</taxon>
        <taxon>Chromadorea</taxon>
        <taxon>Rhabditida</taxon>
        <taxon>Spirurina</taxon>
        <taxon>Ascaridomorpha</taxon>
        <taxon>Ascaridoidea</taxon>
        <taxon>Toxocaridae</taxon>
        <taxon>Toxocara</taxon>
    </lineage>
</organism>
<gene>
    <name evidence="2" type="ORF">Tcan_15954</name>
</gene>
<sequence>MFAYVDETDSTKEIDNKSSKRDDSQRDPMQKRRNKPADTFMMDKEGFANRLKEMTVTGSTDAADSPLKKDCEIEKLDLSQVAQSDVLNNAIETSMVGDNEMHPGNDDGKYSKQLMDTCSVDTIKEAPFDIVEDVEEMTKSKEPTADASDVDDSSITKEKINNRVDAQRDTEDDDSQIRKWSTATFSDANSVISELRADMHTDTSALISSSRKRAESDAKEIMDTQNEKRSQSYIKKEVLPPIGKSSNHTPSSSSQPSKTIQPIVWTKSLWKRCPCDAIKRDAKLKTKQMFTSKTPDEVRLCSACKKRQLVFHFLKHVTAVGNQFSALSFIAPTMPYSAKFCHKSSNNASEKLKT</sequence>
<protein>
    <submittedName>
        <fullName evidence="2">Uncharacterized protein</fullName>
    </submittedName>
</protein>
<evidence type="ECO:0000256" key="1">
    <source>
        <dbReference type="SAM" id="MobiDB-lite"/>
    </source>
</evidence>
<accession>A0A0B2V1E0</accession>
<comment type="caution">
    <text evidence="2">The sequence shown here is derived from an EMBL/GenBank/DDBJ whole genome shotgun (WGS) entry which is preliminary data.</text>
</comment>
<evidence type="ECO:0000313" key="2">
    <source>
        <dbReference type="EMBL" id="KHN74845.1"/>
    </source>
</evidence>
<dbReference type="AlphaFoldDB" id="A0A0B2V1E0"/>
<proteinExistence type="predicted"/>
<feature type="compositionally biased region" description="Low complexity" evidence="1">
    <location>
        <begin position="244"/>
        <end position="259"/>
    </location>
</feature>
<feature type="compositionally biased region" description="Basic and acidic residues" evidence="1">
    <location>
        <begin position="212"/>
        <end position="238"/>
    </location>
</feature>
<name>A0A0B2V1E0_TOXCA</name>